<evidence type="ECO:0000313" key="2">
    <source>
        <dbReference type="EMBL" id="MPN54332.1"/>
    </source>
</evidence>
<protein>
    <submittedName>
        <fullName evidence="2">Uncharacterized protein</fullName>
    </submittedName>
</protein>
<organism evidence="2">
    <name type="scientific">bioreactor metagenome</name>
    <dbReference type="NCBI Taxonomy" id="1076179"/>
    <lineage>
        <taxon>unclassified sequences</taxon>
        <taxon>metagenomes</taxon>
        <taxon>ecological metagenomes</taxon>
    </lineage>
</organism>
<name>A0A645IU07_9ZZZZ</name>
<sequence length="94" mass="10124">MEGLLQYGQAAWQPGRTSTGPAEYPSNGLMSKTQASSPFKGGEPAVHHERAVRALERFGTLCYDVAKPKKECGCQRTVFTNSQVGTKIGGRPVI</sequence>
<accession>A0A645IU07</accession>
<dbReference type="EMBL" id="VSSQ01122469">
    <property type="protein sequence ID" value="MPN54332.1"/>
    <property type="molecule type" value="Genomic_DNA"/>
</dbReference>
<feature type="region of interest" description="Disordered" evidence="1">
    <location>
        <begin position="1"/>
        <end position="45"/>
    </location>
</feature>
<evidence type="ECO:0000256" key="1">
    <source>
        <dbReference type="SAM" id="MobiDB-lite"/>
    </source>
</evidence>
<proteinExistence type="predicted"/>
<dbReference type="AlphaFoldDB" id="A0A645IU07"/>
<feature type="compositionally biased region" description="Polar residues" evidence="1">
    <location>
        <begin position="28"/>
        <end position="37"/>
    </location>
</feature>
<comment type="caution">
    <text evidence="2">The sequence shown here is derived from an EMBL/GenBank/DDBJ whole genome shotgun (WGS) entry which is preliminary data.</text>
</comment>
<reference evidence="2" key="1">
    <citation type="submission" date="2019-08" db="EMBL/GenBank/DDBJ databases">
        <authorList>
            <person name="Kucharzyk K."/>
            <person name="Murdoch R.W."/>
            <person name="Higgins S."/>
            <person name="Loffler F."/>
        </authorList>
    </citation>
    <scope>NUCLEOTIDE SEQUENCE</scope>
</reference>
<gene>
    <name evidence="2" type="ORF">SDC9_202002</name>
</gene>